<evidence type="ECO:0000313" key="2">
    <source>
        <dbReference type="EMBL" id="CAG8765077.1"/>
    </source>
</evidence>
<feature type="region of interest" description="Disordered" evidence="1">
    <location>
        <begin position="1"/>
        <end position="45"/>
    </location>
</feature>
<accession>A0A9N9NUF3</accession>
<reference evidence="2" key="1">
    <citation type="submission" date="2021-06" db="EMBL/GenBank/DDBJ databases">
        <authorList>
            <person name="Kallberg Y."/>
            <person name="Tangrot J."/>
            <person name="Rosling A."/>
        </authorList>
    </citation>
    <scope>NUCLEOTIDE SEQUENCE</scope>
    <source>
        <strain evidence="2">IN212</strain>
    </source>
</reference>
<dbReference type="EMBL" id="CAJVPZ010043119">
    <property type="protein sequence ID" value="CAG8765077.1"/>
    <property type="molecule type" value="Genomic_DNA"/>
</dbReference>
<evidence type="ECO:0000256" key="1">
    <source>
        <dbReference type="SAM" id="MobiDB-lite"/>
    </source>
</evidence>
<comment type="caution">
    <text evidence="2">The sequence shown here is derived from an EMBL/GenBank/DDBJ whole genome shotgun (WGS) entry which is preliminary data.</text>
</comment>
<evidence type="ECO:0000313" key="3">
    <source>
        <dbReference type="Proteomes" id="UP000789396"/>
    </source>
</evidence>
<feature type="non-terminal residue" evidence="2">
    <location>
        <position position="194"/>
    </location>
</feature>
<proteinExistence type="predicted"/>
<gene>
    <name evidence="2" type="ORF">RFULGI_LOCUS14617</name>
</gene>
<feature type="compositionally biased region" description="Low complexity" evidence="1">
    <location>
        <begin position="1"/>
        <end position="36"/>
    </location>
</feature>
<name>A0A9N9NUF3_9GLOM</name>
<dbReference type="Proteomes" id="UP000789396">
    <property type="component" value="Unassembled WGS sequence"/>
</dbReference>
<protein>
    <submittedName>
        <fullName evidence="2">19677_t:CDS:1</fullName>
    </submittedName>
</protein>
<organism evidence="2 3">
    <name type="scientific">Racocetra fulgida</name>
    <dbReference type="NCBI Taxonomy" id="60492"/>
    <lineage>
        <taxon>Eukaryota</taxon>
        <taxon>Fungi</taxon>
        <taxon>Fungi incertae sedis</taxon>
        <taxon>Mucoromycota</taxon>
        <taxon>Glomeromycotina</taxon>
        <taxon>Glomeromycetes</taxon>
        <taxon>Diversisporales</taxon>
        <taxon>Gigasporaceae</taxon>
        <taxon>Racocetra</taxon>
    </lineage>
</organism>
<keyword evidence="3" id="KW-1185">Reference proteome</keyword>
<sequence length="194" mass="21687">APTSLSKTAPTSSSKTAPTSSNKTAPTSSSKKPPTSLRKKKELLSKAHNDLNDDLEDFNDCNEVLLGNSAEDTQSQYFRSQSPHSHTFIQAFNIPNHDDLVPYSASNSVFVPHPNLNLSNHNIFVSHPDLNLFNHEPHSRKKIVFESEYKAAVYISERPELLKIANKMAQYDGLKGSDNKKPEVLTQQLRLLFN</sequence>
<dbReference type="AlphaFoldDB" id="A0A9N9NUF3"/>
<feature type="non-terminal residue" evidence="2">
    <location>
        <position position="1"/>
    </location>
</feature>